<name>A0AAD9VE17_ACRCE</name>
<sequence>MQNPIILPKEHQMVDLLLKHLHAKQAHCGFKSLIYELRKCFWIVGVRKMAKQVTSKCVTCKKLRRKPMG</sequence>
<keyword evidence="3" id="KW-1185">Reference proteome</keyword>
<dbReference type="Pfam" id="PF17921">
    <property type="entry name" value="Integrase_H2C2"/>
    <property type="match status" value="1"/>
</dbReference>
<evidence type="ECO:0000259" key="1">
    <source>
        <dbReference type="Pfam" id="PF17921"/>
    </source>
</evidence>
<comment type="caution">
    <text evidence="2">The sequence shown here is derived from an EMBL/GenBank/DDBJ whole genome shotgun (WGS) entry which is preliminary data.</text>
</comment>
<dbReference type="InterPro" id="IPR041588">
    <property type="entry name" value="Integrase_H2C2"/>
</dbReference>
<proteinExistence type="predicted"/>
<organism evidence="2 3">
    <name type="scientific">Acropora cervicornis</name>
    <name type="common">Staghorn coral</name>
    <dbReference type="NCBI Taxonomy" id="6130"/>
    <lineage>
        <taxon>Eukaryota</taxon>
        <taxon>Metazoa</taxon>
        <taxon>Cnidaria</taxon>
        <taxon>Anthozoa</taxon>
        <taxon>Hexacorallia</taxon>
        <taxon>Scleractinia</taxon>
        <taxon>Astrocoeniina</taxon>
        <taxon>Acroporidae</taxon>
        <taxon>Acropora</taxon>
    </lineage>
</organism>
<dbReference type="AlphaFoldDB" id="A0AAD9VE17"/>
<gene>
    <name evidence="2" type="ORF">P5673_003689</name>
</gene>
<dbReference type="Proteomes" id="UP001249851">
    <property type="component" value="Unassembled WGS sequence"/>
</dbReference>
<dbReference type="EMBL" id="JARQWQ010000006">
    <property type="protein sequence ID" value="KAK2571128.1"/>
    <property type="molecule type" value="Genomic_DNA"/>
</dbReference>
<evidence type="ECO:0000313" key="3">
    <source>
        <dbReference type="Proteomes" id="UP001249851"/>
    </source>
</evidence>
<feature type="domain" description="Integrase zinc-binding" evidence="1">
    <location>
        <begin position="11"/>
        <end position="63"/>
    </location>
</feature>
<accession>A0AAD9VE17</accession>
<dbReference type="PANTHER" id="PTHR47331">
    <property type="entry name" value="PHD-TYPE DOMAIN-CONTAINING PROTEIN"/>
    <property type="match status" value="1"/>
</dbReference>
<protein>
    <recommendedName>
        <fullName evidence="1">Integrase zinc-binding domain-containing protein</fullName>
    </recommendedName>
</protein>
<dbReference type="Gene3D" id="1.10.340.70">
    <property type="match status" value="1"/>
</dbReference>
<reference evidence="2" key="1">
    <citation type="journal article" date="2023" name="G3 (Bethesda)">
        <title>Whole genome assembly and annotation of the endangered Caribbean coral Acropora cervicornis.</title>
        <authorList>
            <person name="Selwyn J.D."/>
            <person name="Vollmer S.V."/>
        </authorList>
    </citation>
    <scope>NUCLEOTIDE SEQUENCE</scope>
    <source>
        <strain evidence="2">K2</strain>
    </source>
</reference>
<evidence type="ECO:0000313" key="2">
    <source>
        <dbReference type="EMBL" id="KAK2571128.1"/>
    </source>
</evidence>
<reference evidence="2" key="2">
    <citation type="journal article" date="2023" name="Science">
        <title>Genomic signatures of disease resistance in endangered staghorn corals.</title>
        <authorList>
            <person name="Vollmer S.V."/>
            <person name="Selwyn J.D."/>
            <person name="Despard B.A."/>
            <person name="Roesel C.L."/>
        </authorList>
    </citation>
    <scope>NUCLEOTIDE SEQUENCE</scope>
    <source>
        <strain evidence="2">K2</strain>
    </source>
</reference>